<feature type="region of interest" description="Disordered" evidence="4">
    <location>
        <begin position="77"/>
        <end position="99"/>
    </location>
</feature>
<gene>
    <name evidence="7" type="ORF">MNOR_LOCUS39155</name>
</gene>
<comment type="caution">
    <text evidence="7">The sequence shown here is derived from an EMBL/GenBank/DDBJ whole genome shotgun (WGS) entry which is preliminary data.</text>
</comment>
<reference evidence="7 8" key="1">
    <citation type="submission" date="2024-05" db="EMBL/GenBank/DDBJ databases">
        <authorList>
            <person name="Wallberg A."/>
        </authorList>
    </citation>
    <scope>NUCLEOTIDE SEQUENCE [LARGE SCALE GENOMIC DNA]</scope>
</reference>
<feature type="domain" description="CCHC-type" evidence="6">
    <location>
        <begin position="104"/>
        <end position="119"/>
    </location>
</feature>
<evidence type="ECO:0000259" key="5">
    <source>
        <dbReference type="PROSITE" id="PS50102"/>
    </source>
</evidence>
<dbReference type="InterPro" id="IPR035979">
    <property type="entry name" value="RBD_domain_sf"/>
</dbReference>
<feature type="compositionally biased region" description="Gly residues" evidence="4">
    <location>
        <begin position="85"/>
        <end position="99"/>
    </location>
</feature>
<keyword evidence="1 3" id="KW-0694">RNA-binding</keyword>
<evidence type="ECO:0000256" key="3">
    <source>
        <dbReference type="PROSITE-ProRule" id="PRU00176"/>
    </source>
</evidence>
<dbReference type="InterPro" id="IPR012677">
    <property type="entry name" value="Nucleotide-bd_a/b_plait_sf"/>
</dbReference>
<dbReference type="PROSITE" id="PS50102">
    <property type="entry name" value="RRM"/>
    <property type="match status" value="1"/>
</dbReference>
<dbReference type="Gene3D" id="4.10.60.10">
    <property type="entry name" value="Zinc finger, CCHC-type"/>
    <property type="match status" value="1"/>
</dbReference>
<evidence type="ECO:0000313" key="8">
    <source>
        <dbReference type="Proteomes" id="UP001497623"/>
    </source>
</evidence>
<keyword evidence="2" id="KW-0479">Metal-binding</keyword>
<dbReference type="Proteomes" id="UP001497623">
    <property type="component" value="Unassembled WGS sequence"/>
</dbReference>
<dbReference type="GO" id="GO:0008270">
    <property type="term" value="F:zinc ion binding"/>
    <property type="evidence" value="ECO:0007669"/>
    <property type="project" value="UniProtKB-KW"/>
</dbReference>
<dbReference type="SMART" id="SM00343">
    <property type="entry name" value="ZnF_C2HC"/>
    <property type="match status" value="1"/>
</dbReference>
<dbReference type="SUPFAM" id="SSF57756">
    <property type="entry name" value="Retrovirus zinc finger-like domains"/>
    <property type="match status" value="1"/>
</dbReference>
<feature type="domain" description="RRM" evidence="5">
    <location>
        <begin position="7"/>
        <end position="80"/>
    </location>
</feature>
<dbReference type="Pfam" id="PF00076">
    <property type="entry name" value="RRM_1"/>
    <property type="match status" value="1"/>
</dbReference>
<proteinExistence type="predicted"/>
<dbReference type="EMBL" id="CAXKWB010097882">
    <property type="protein sequence ID" value="CAL4222204.1"/>
    <property type="molecule type" value="Genomic_DNA"/>
</dbReference>
<sequence length="126" mass="13519">MPNPEDFKVYVGDLGNDGNKAELEEAFGYYGRLKNVWVASNPPGFAFVEFEDDRDAEDAVRGLDGQTVCGRKVQVEMAKPRRGRGGGGGGGFRRGGGGGGSMDCYKCGQVGHMARDCRSSGYRRDG</sequence>
<organism evidence="7 8">
    <name type="scientific">Meganyctiphanes norvegica</name>
    <name type="common">Northern krill</name>
    <name type="synonym">Thysanopoda norvegica</name>
    <dbReference type="NCBI Taxonomy" id="48144"/>
    <lineage>
        <taxon>Eukaryota</taxon>
        <taxon>Metazoa</taxon>
        <taxon>Ecdysozoa</taxon>
        <taxon>Arthropoda</taxon>
        <taxon>Crustacea</taxon>
        <taxon>Multicrustacea</taxon>
        <taxon>Malacostraca</taxon>
        <taxon>Eumalacostraca</taxon>
        <taxon>Eucarida</taxon>
        <taxon>Euphausiacea</taxon>
        <taxon>Euphausiidae</taxon>
        <taxon>Meganyctiphanes</taxon>
    </lineage>
</organism>
<dbReference type="InterPro" id="IPR036875">
    <property type="entry name" value="Znf_CCHC_sf"/>
</dbReference>
<evidence type="ECO:0000313" key="7">
    <source>
        <dbReference type="EMBL" id="CAL4222204.1"/>
    </source>
</evidence>
<dbReference type="PANTHER" id="PTHR23147">
    <property type="entry name" value="SERINE/ARGININE RICH SPLICING FACTOR"/>
    <property type="match status" value="1"/>
</dbReference>
<dbReference type="InterPro" id="IPR000504">
    <property type="entry name" value="RRM_dom"/>
</dbReference>
<accession>A0AAV2SLS1</accession>
<dbReference type="CDD" id="cd12373">
    <property type="entry name" value="RRM_SRSF3_like"/>
    <property type="match status" value="1"/>
</dbReference>
<dbReference type="PROSITE" id="PS50158">
    <property type="entry name" value="ZF_CCHC"/>
    <property type="match status" value="1"/>
</dbReference>
<dbReference type="InterPro" id="IPR001878">
    <property type="entry name" value="Znf_CCHC"/>
</dbReference>
<dbReference type="FunFam" id="3.30.70.330:FF:001074">
    <property type="entry name" value="Splicing factor, arginine/serine-rich 7"/>
    <property type="match status" value="1"/>
</dbReference>
<feature type="non-terminal residue" evidence="7">
    <location>
        <position position="126"/>
    </location>
</feature>
<dbReference type="Pfam" id="PF00098">
    <property type="entry name" value="zf-CCHC"/>
    <property type="match status" value="1"/>
</dbReference>
<evidence type="ECO:0000256" key="4">
    <source>
        <dbReference type="SAM" id="MobiDB-lite"/>
    </source>
</evidence>
<protein>
    <submittedName>
        <fullName evidence="7">Uncharacterized protein</fullName>
    </submittedName>
</protein>
<dbReference type="SUPFAM" id="SSF54928">
    <property type="entry name" value="RNA-binding domain, RBD"/>
    <property type="match status" value="1"/>
</dbReference>
<dbReference type="SMART" id="SM00360">
    <property type="entry name" value="RRM"/>
    <property type="match status" value="1"/>
</dbReference>
<evidence type="ECO:0000256" key="1">
    <source>
        <dbReference type="ARBA" id="ARBA00022884"/>
    </source>
</evidence>
<evidence type="ECO:0000256" key="2">
    <source>
        <dbReference type="PROSITE-ProRule" id="PRU00047"/>
    </source>
</evidence>
<keyword evidence="2" id="KW-0862">Zinc</keyword>
<dbReference type="AlphaFoldDB" id="A0AAV2SLS1"/>
<evidence type="ECO:0000259" key="6">
    <source>
        <dbReference type="PROSITE" id="PS50158"/>
    </source>
</evidence>
<keyword evidence="2" id="KW-0863">Zinc-finger</keyword>
<dbReference type="Gene3D" id="3.30.70.330">
    <property type="match status" value="1"/>
</dbReference>
<dbReference type="InterPro" id="IPR050907">
    <property type="entry name" value="SRSF"/>
</dbReference>
<keyword evidence="8" id="KW-1185">Reference proteome</keyword>
<dbReference type="GO" id="GO:0003723">
    <property type="term" value="F:RNA binding"/>
    <property type="evidence" value="ECO:0007669"/>
    <property type="project" value="UniProtKB-UniRule"/>
</dbReference>
<name>A0AAV2SLS1_MEGNR</name>